<dbReference type="RefSeq" id="XP_040580272.1">
    <property type="nucleotide sequence ID" value="XM_040724338.2"/>
</dbReference>
<dbReference type="InterPro" id="IPR039678">
    <property type="entry name" value="CTNNBL1"/>
</dbReference>
<evidence type="ECO:0000313" key="12">
    <source>
        <dbReference type="EMBL" id="CDW28734.1"/>
    </source>
</evidence>
<dbReference type="EMBL" id="HACA01011373">
    <property type="protein sequence ID" value="CDW28734.1"/>
    <property type="molecule type" value="Transcribed_RNA"/>
</dbReference>
<organism evidence="12">
    <name type="scientific">Lepeophtheirus salmonis</name>
    <name type="common">Salmon louse</name>
    <name type="synonym">Caligus salmonis</name>
    <dbReference type="NCBI Taxonomy" id="72036"/>
    <lineage>
        <taxon>Eukaryota</taxon>
        <taxon>Metazoa</taxon>
        <taxon>Ecdysozoa</taxon>
        <taxon>Arthropoda</taxon>
        <taxon>Crustacea</taxon>
        <taxon>Multicrustacea</taxon>
        <taxon>Hexanauplia</taxon>
        <taxon>Copepoda</taxon>
        <taxon>Siphonostomatoida</taxon>
        <taxon>Caligidae</taxon>
        <taxon>Lepeophtheirus</taxon>
    </lineage>
</organism>
<dbReference type="SMART" id="SM01156">
    <property type="entry name" value="DUF1716"/>
    <property type="match status" value="1"/>
</dbReference>
<keyword evidence="3" id="KW-0677">Repeat</keyword>
<dbReference type="GeneID" id="121128740"/>
<comment type="subunit">
    <text evidence="7">Component of the PRP19-CDC5L splicing complex composed of a core complex comprising a homotetramer of PRPF19, CDC5L, PLRG1 and BCAS2, and at least three less stably associated proteins CTNNBL1, CWC15 and HSPA8. Interacts directly with CWC15 and CDC5L in the complex. Interacts with AICDA; the interaction is important for the antibody diversification activity of AICDA. Interacts with PRPF31 (via its NLS). Interacts (via its N-terminal NLS) with KPNA1 and KPNA2.</text>
</comment>
<dbReference type="Gene3D" id="1.25.10.10">
    <property type="entry name" value="Leucine-rich Repeat Variant"/>
    <property type="match status" value="1"/>
</dbReference>
<keyword evidence="4" id="KW-0175">Coiled coil</keyword>
<dbReference type="SUPFAM" id="SSF48371">
    <property type="entry name" value="ARM repeat"/>
    <property type="match status" value="1"/>
</dbReference>
<feature type="compositionally biased region" description="Acidic residues" evidence="10">
    <location>
        <begin position="22"/>
        <end position="31"/>
    </location>
</feature>
<dbReference type="GO" id="GO:0010467">
    <property type="term" value="P:gene expression"/>
    <property type="evidence" value="ECO:0007669"/>
    <property type="project" value="UniProtKB-ARBA"/>
</dbReference>
<dbReference type="OrthoDB" id="1898821at2759"/>
<dbReference type="Pfam" id="PF08216">
    <property type="entry name" value="CTNNBL"/>
    <property type="match status" value="1"/>
</dbReference>
<evidence type="ECO:0000256" key="1">
    <source>
        <dbReference type="ARBA" id="ARBA00004123"/>
    </source>
</evidence>
<evidence type="ECO:0000256" key="9">
    <source>
        <dbReference type="ARBA" id="ARBA00083862"/>
    </source>
</evidence>
<comment type="subcellular location">
    <subcellularLocation>
        <location evidence="1">Nucleus</location>
    </subcellularLocation>
</comment>
<sequence length="573" mass="65751">MDVNELLNFKPKMAPKRPLNTVEDEYEDNPDETYEMRAAKKLKAKSAAKKRLEEERLAVLEAEVEQQSRKNPSVENDDDDDEVMEDEDRGLDDELNESKLKKIVLTFEKKTLKNQELRIKYPDSPEKFMDSEVNLHDSVQDLRIIATAPYLYPALVNLQIIPSLLGLLSHENSDISIAVIDLIQELTDIDTLHESQDGADALIQTLSNNQIAPLLVQNLERLSTLSDDDNDGIHNTLAIIENLIEFRPQMCREAVDAGILVWLTKRLKVRIEFDANKLYASEILSILLQHEEKNRATFGEMNGAIDSMLQQLAFYKRHEPNSVEENEMLENVFDCLCSLLLHAPNRDRFLKGEGLQLMNLMLREKKSSRNGALKVLTHALSGHQGKDCCNKLVDVLGLRTIFPLFMKTPKKSKRKGVTADEHEERTVSIVSSLLRNIRTGTQRQRLLAKFTENDFEKVDRLLEMHFKYLEKVDATERLLLRQKEDLDEDETYLRRLEGGLFTLQLVDYIIMEICCNSGASTSNIKARVHQILNQRNANVKTIRNIVREYAGNLGQEQEGESDKQHLLQLVDKF</sequence>
<feature type="region of interest" description="Disordered" evidence="10">
    <location>
        <begin position="61"/>
        <end position="92"/>
    </location>
</feature>
<dbReference type="KEGG" id="lsm:121128740"/>
<dbReference type="FunFam" id="1.25.10.10:FF:001136">
    <property type="entry name" value="Beta-catenin-like protein 1"/>
    <property type="match status" value="1"/>
</dbReference>
<feature type="region of interest" description="Disordered" evidence="10">
    <location>
        <begin position="1"/>
        <end position="31"/>
    </location>
</feature>
<name>A0A0K2TRQ7_LEPSM</name>
<keyword evidence="5" id="KW-0539">Nucleus</keyword>
<feature type="compositionally biased region" description="Acidic residues" evidence="10">
    <location>
        <begin position="75"/>
        <end position="92"/>
    </location>
</feature>
<dbReference type="PANTHER" id="PTHR14978">
    <property type="entry name" value="BETA-CATENIN-LIKE PROTEIN 1 NUCLEAR ASSOCIATED PROTEIN"/>
    <property type="match status" value="1"/>
</dbReference>
<feature type="domain" description="Beta-catenin-like protein 1 N-terminal" evidence="11">
    <location>
        <begin position="73"/>
        <end position="180"/>
    </location>
</feature>
<dbReference type="AlphaFoldDB" id="A0A0K2TRQ7"/>
<dbReference type="InterPro" id="IPR011989">
    <property type="entry name" value="ARM-like"/>
</dbReference>
<proteinExistence type="predicted"/>
<reference evidence="12" key="1">
    <citation type="submission" date="2014-05" db="EMBL/GenBank/DDBJ databases">
        <authorList>
            <person name="Chronopoulou M."/>
        </authorList>
    </citation>
    <scope>NUCLEOTIDE SEQUENCE</scope>
    <source>
        <tissue evidence="12">Whole organism</tissue>
    </source>
</reference>
<evidence type="ECO:0000256" key="4">
    <source>
        <dbReference type="ARBA" id="ARBA00023054"/>
    </source>
</evidence>
<dbReference type="InterPro" id="IPR013180">
    <property type="entry name" value="CTNNBL1_N"/>
</dbReference>
<evidence type="ECO:0000256" key="6">
    <source>
        <dbReference type="ARBA" id="ARBA00058456"/>
    </source>
</evidence>
<evidence type="ECO:0000256" key="2">
    <source>
        <dbReference type="ARBA" id="ARBA00022553"/>
    </source>
</evidence>
<dbReference type="PANTHER" id="PTHR14978:SF0">
    <property type="entry name" value="BETA-CATENIN-LIKE PROTEIN 1"/>
    <property type="match status" value="1"/>
</dbReference>
<evidence type="ECO:0000256" key="7">
    <source>
        <dbReference type="ARBA" id="ARBA00061776"/>
    </source>
</evidence>
<comment type="function">
    <text evidence="6">Component of the PRP19-CDC5L complex that forms an integral part of the spliceosome and is required for activating pre-mRNA splicing. Participates in AID/AICDA-mediated somatic hypermutation (SHM) and class-switch recombination (CSR), 2 processes resulting in the production of high-affinity, mutated isotype-switched antibodies.</text>
</comment>
<evidence type="ECO:0000256" key="5">
    <source>
        <dbReference type="ARBA" id="ARBA00023242"/>
    </source>
</evidence>
<evidence type="ECO:0000256" key="10">
    <source>
        <dbReference type="SAM" id="MobiDB-lite"/>
    </source>
</evidence>
<protein>
    <recommendedName>
        <fullName evidence="8">Beta-catenin-like protein 1</fullName>
    </recommendedName>
    <alternativeName>
        <fullName evidence="9">Nuclear-associated protein</fullName>
    </alternativeName>
</protein>
<dbReference type="InterPro" id="IPR016024">
    <property type="entry name" value="ARM-type_fold"/>
</dbReference>
<evidence type="ECO:0000256" key="3">
    <source>
        <dbReference type="ARBA" id="ARBA00022737"/>
    </source>
</evidence>
<keyword evidence="2" id="KW-0597">Phosphoprotein</keyword>
<accession>A0A0K2TRQ7</accession>
<evidence type="ECO:0000256" key="8">
    <source>
        <dbReference type="ARBA" id="ARBA00070106"/>
    </source>
</evidence>
<dbReference type="GO" id="GO:0005681">
    <property type="term" value="C:spliceosomal complex"/>
    <property type="evidence" value="ECO:0007669"/>
    <property type="project" value="TreeGrafter"/>
</dbReference>
<evidence type="ECO:0000259" key="11">
    <source>
        <dbReference type="SMART" id="SM01156"/>
    </source>
</evidence>